<keyword evidence="1" id="KW-0175">Coiled coil</keyword>
<dbReference type="EMBL" id="AMXD01000052">
    <property type="protein sequence ID" value="ENO85539.1"/>
    <property type="molecule type" value="Genomic_DNA"/>
</dbReference>
<reference evidence="3 4" key="1">
    <citation type="submission" date="2012-09" db="EMBL/GenBank/DDBJ databases">
        <title>Draft Genome Sequences of 6 Strains from Genus Thauera.</title>
        <authorList>
            <person name="Liu B."/>
            <person name="Shapleigh J.P."/>
            <person name="Frostegard A.H."/>
        </authorList>
    </citation>
    <scope>NUCLEOTIDE SEQUENCE [LARGE SCALE GENOMIC DNA]</scope>
    <source>
        <strain evidence="3 4">S2</strain>
    </source>
</reference>
<feature type="coiled-coil region" evidence="1">
    <location>
        <begin position="433"/>
        <end position="460"/>
    </location>
</feature>
<evidence type="ECO:0000256" key="2">
    <source>
        <dbReference type="SAM" id="MobiDB-lite"/>
    </source>
</evidence>
<proteinExistence type="predicted"/>
<sequence length="872" mass="89779">MAGNDMEVVFRIRGDASSGVAAFSELKKGVSSAEGEFKKASSSMASQAGATQQALQRLAVQARATGAELDRGLSGRALLDPLTASVARATEGFGALATRLRGIPAALSRFSGAIGIGGGGLAASVLAIAKASANASSEIGAMSQRTGVGTEALSRLAYAARAAGGSTSALEGGLQSLAVNMALAAKGGGASAAMFDRLGIAVTRSDGSLRSTDEVFVDLAQRLSELPDGIVKTTAAVGLLGKGADELVPVLNLGREGLAALANESDRFGQTISESAAAAALEFNRNLERLQGLTQGVVVQIGNALIPGLSRLAADFLRAKEVGLGFGQALLTIGLSNPFKSAEEQVGSLTSKLAELKKRREDALGFVGGRAEASAVLPLIDAEIALRQRELAYWESKVSEAQSGPDLTEQKKLAQARLKIEAQLSAEISNLDKLRATAALNATKEEIKGAERLRDALRNAWEESTTAASEARREAAAFFRQADEATSRRNADANRLDASSEEQAGGLSGFSSANSPGTLIAEAERAALFAQNAAIDGRGEAVRKNAEEALRLAEEAAGYVQGMGDDPSAVRLLRQIGEAESQALRAQGKQREQEANAQEAAATAIDAQIQAAEQRLTGLRDQLGQPVSIQVDVTAAEQRIKALQAQLAKLGEAPGGGADGAANGAASGIDKTATIRADTTQAEQALGEVKGAVDAVPAEKATLVEADAAAAQQTLAEVQRAVDAIPAEKTIIVRTVSEGGTPTFSDPVSDWNSKQNGFAAGGLIRGPGTGTSDSILARLSDGEFVVRAAAVRHYGTDLLARLNGLRLPRFAEGGLVSSGVMPVGSDGGGGGNTPVVLDFGDLGRYQTTAKQDIADEIVKTFRRAALQRGRRG</sequence>
<evidence type="ECO:0000256" key="1">
    <source>
        <dbReference type="SAM" id="Coils"/>
    </source>
</evidence>
<feature type="coiled-coil region" evidence="1">
    <location>
        <begin position="595"/>
        <end position="653"/>
    </location>
</feature>
<evidence type="ECO:0000313" key="4">
    <source>
        <dbReference type="Proteomes" id="UP000013042"/>
    </source>
</evidence>
<dbReference type="AlphaFoldDB" id="N6Z041"/>
<comment type="caution">
    <text evidence="3">The sequence shown here is derived from an EMBL/GenBank/DDBJ whole genome shotgun (WGS) entry which is preliminary data.</text>
</comment>
<gene>
    <name evidence="3" type="ORF">C665_10022</name>
</gene>
<feature type="compositionally biased region" description="Basic and acidic residues" evidence="2">
    <location>
        <begin position="480"/>
        <end position="495"/>
    </location>
</feature>
<organism evidence="3 4">
    <name type="scientific">Thauera aminoaromatica S2</name>
    <dbReference type="NCBI Taxonomy" id="1234381"/>
    <lineage>
        <taxon>Bacteria</taxon>
        <taxon>Pseudomonadati</taxon>
        <taxon>Pseudomonadota</taxon>
        <taxon>Betaproteobacteria</taxon>
        <taxon>Rhodocyclales</taxon>
        <taxon>Zoogloeaceae</taxon>
        <taxon>Thauera</taxon>
    </lineage>
</organism>
<accession>N6Z041</accession>
<dbReference type="Proteomes" id="UP000013042">
    <property type="component" value="Unassembled WGS sequence"/>
</dbReference>
<feature type="region of interest" description="Disordered" evidence="2">
    <location>
        <begin position="480"/>
        <end position="511"/>
    </location>
</feature>
<dbReference type="RefSeq" id="WP_004307535.1">
    <property type="nucleotide sequence ID" value="NZ_AMXD01000052.1"/>
</dbReference>
<evidence type="ECO:0000313" key="3">
    <source>
        <dbReference type="EMBL" id="ENO85539.1"/>
    </source>
</evidence>
<name>N6Z041_THASP</name>
<protein>
    <submittedName>
        <fullName evidence="3">Phage tail tape measure protein</fullName>
    </submittedName>
</protein>